<sequence length="144" mass="16241">MKLPYRLFLFVILFVSTACFGQKLVQAVSDVGQLAIHKEQFIGQPLNILLAQIEPAIKYVYGNPENRWRGAVGGTYLKFHFVDKQEYGEMLRQNKKPAGVVVSFSLEPNSSRKPLPKGGIPLWTDEQKREYGDMIIADIRITGG</sequence>
<dbReference type="RefSeq" id="WP_066405049.1">
    <property type="nucleotide sequence ID" value="NZ_CP011390.1"/>
</dbReference>
<keyword evidence="2" id="KW-1185">Reference proteome</keyword>
<dbReference type="STRING" id="1492898.SY85_12700"/>
<reference evidence="1 2" key="2">
    <citation type="journal article" date="2016" name="Int. J. Syst. Evol. Microbiol.">
        <title>Flavisolibacter tropicus sp. nov., isolated from tropical soil.</title>
        <authorList>
            <person name="Lee J.J."/>
            <person name="Kang M.S."/>
            <person name="Kim G.S."/>
            <person name="Lee C.S."/>
            <person name="Lim S."/>
            <person name="Lee J."/>
            <person name="Roh S.H."/>
            <person name="Kang H."/>
            <person name="Ha J.M."/>
            <person name="Bae S."/>
            <person name="Jung H.Y."/>
            <person name="Kim M.K."/>
        </authorList>
    </citation>
    <scope>NUCLEOTIDE SEQUENCE [LARGE SCALE GENOMIC DNA]</scope>
    <source>
        <strain evidence="1 2">LCS9</strain>
    </source>
</reference>
<dbReference type="OrthoDB" id="1357801at2"/>
<organism evidence="1 2">
    <name type="scientific">Flavisolibacter tropicus</name>
    <dbReference type="NCBI Taxonomy" id="1492898"/>
    <lineage>
        <taxon>Bacteria</taxon>
        <taxon>Pseudomonadati</taxon>
        <taxon>Bacteroidota</taxon>
        <taxon>Chitinophagia</taxon>
        <taxon>Chitinophagales</taxon>
        <taxon>Chitinophagaceae</taxon>
        <taxon>Flavisolibacter</taxon>
    </lineage>
</organism>
<evidence type="ECO:0000313" key="2">
    <source>
        <dbReference type="Proteomes" id="UP000077177"/>
    </source>
</evidence>
<dbReference type="AlphaFoldDB" id="A0A172TWA4"/>
<dbReference type="KEGG" id="fla:SY85_12700"/>
<reference evidence="2" key="1">
    <citation type="submission" date="2015-01" db="EMBL/GenBank/DDBJ databases">
        <title>Flavisolibacter sp./LCS9/ whole genome sequencing.</title>
        <authorList>
            <person name="Kim M.K."/>
            <person name="Srinivasan S."/>
            <person name="Lee J.-J."/>
        </authorList>
    </citation>
    <scope>NUCLEOTIDE SEQUENCE [LARGE SCALE GENOMIC DNA]</scope>
    <source>
        <strain evidence="2">LCS9</strain>
    </source>
</reference>
<proteinExistence type="predicted"/>
<name>A0A172TWA4_9BACT</name>
<protein>
    <submittedName>
        <fullName evidence="1">Uncharacterized protein</fullName>
    </submittedName>
</protein>
<gene>
    <name evidence="1" type="ORF">SY85_12700</name>
</gene>
<dbReference type="PROSITE" id="PS51257">
    <property type="entry name" value="PROKAR_LIPOPROTEIN"/>
    <property type="match status" value="1"/>
</dbReference>
<dbReference type="EMBL" id="CP011390">
    <property type="protein sequence ID" value="ANE51238.1"/>
    <property type="molecule type" value="Genomic_DNA"/>
</dbReference>
<accession>A0A172TWA4</accession>
<dbReference type="Proteomes" id="UP000077177">
    <property type="component" value="Chromosome"/>
</dbReference>
<evidence type="ECO:0000313" key="1">
    <source>
        <dbReference type="EMBL" id="ANE51238.1"/>
    </source>
</evidence>